<dbReference type="CDD" id="cd01948">
    <property type="entry name" value="EAL"/>
    <property type="match status" value="1"/>
</dbReference>
<dbReference type="InterPro" id="IPR050706">
    <property type="entry name" value="Cyclic-di-GMP_PDE-like"/>
</dbReference>
<dbReference type="SMART" id="SM00052">
    <property type="entry name" value="EAL"/>
    <property type="match status" value="1"/>
</dbReference>
<gene>
    <name evidence="2" type="ORF">POL58_11105</name>
</gene>
<sequence>MNSPVATSMILDIAFQPIVELASGRVYGYEALGRPRTSGGEALSIGVLLAQARAAGELLALDRALRRRALECIVRCPRDPQLRWFLNVDSRCADSPGYSPGYTRRVLAELGAPELQIVIELGEQDPLLDRERLAAMYPSYASQGFSIALDDFGAGHATLSRLVEVRPQFVKLDPALVHGVADDPMRASLLRAFAGFAAEAGIVLVAEGIEREEDLTFVLTAGIPLGQGYLLGRPAPLDRAA</sequence>
<dbReference type="SUPFAM" id="SSF141868">
    <property type="entry name" value="EAL domain-like"/>
    <property type="match status" value="1"/>
</dbReference>
<feature type="domain" description="EAL" evidence="1">
    <location>
        <begin position="1"/>
        <end position="241"/>
    </location>
</feature>
<comment type="caution">
    <text evidence="2">The sequence shown here is derived from an EMBL/GenBank/DDBJ whole genome shotgun (WGS) entry which is preliminary data.</text>
</comment>
<dbReference type="Gene3D" id="3.20.20.450">
    <property type="entry name" value="EAL domain"/>
    <property type="match status" value="1"/>
</dbReference>
<accession>A0ABT5B2G2</accession>
<protein>
    <submittedName>
        <fullName evidence="2">EAL domain-containing protein</fullName>
    </submittedName>
</protein>
<evidence type="ECO:0000313" key="2">
    <source>
        <dbReference type="EMBL" id="MDC0668292.1"/>
    </source>
</evidence>
<dbReference type="InterPro" id="IPR035919">
    <property type="entry name" value="EAL_sf"/>
</dbReference>
<dbReference type="RefSeq" id="WP_271997275.1">
    <property type="nucleotide sequence ID" value="NZ_JAQNDN010000004.1"/>
</dbReference>
<dbReference type="InterPro" id="IPR001633">
    <property type="entry name" value="EAL_dom"/>
</dbReference>
<proteinExistence type="predicted"/>
<dbReference type="PANTHER" id="PTHR33121:SF76">
    <property type="entry name" value="SIGNALING PROTEIN"/>
    <property type="match status" value="1"/>
</dbReference>
<keyword evidence="3" id="KW-1185">Reference proteome</keyword>
<evidence type="ECO:0000313" key="3">
    <source>
        <dbReference type="Proteomes" id="UP001217838"/>
    </source>
</evidence>
<dbReference type="EMBL" id="JAQNDN010000004">
    <property type="protein sequence ID" value="MDC0668292.1"/>
    <property type="molecule type" value="Genomic_DNA"/>
</dbReference>
<dbReference type="Pfam" id="PF00563">
    <property type="entry name" value="EAL"/>
    <property type="match status" value="1"/>
</dbReference>
<reference evidence="2 3" key="1">
    <citation type="submission" date="2022-11" db="EMBL/GenBank/DDBJ databases">
        <title>Minimal conservation of predation-associated metabolite biosynthetic gene clusters underscores biosynthetic potential of Myxococcota including descriptions for ten novel species: Archangium lansinium sp. nov., Myxococcus landrumus sp. nov., Nannocystis bai.</title>
        <authorList>
            <person name="Ahearne A."/>
            <person name="Stevens C."/>
            <person name="Dowd S."/>
        </authorList>
    </citation>
    <scope>NUCLEOTIDE SEQUENCE [LARGE SCALE GENOMIC DNA]</scope>
    <source>
        <strain evidence="2 3">NCELM</strain>
    </source>
</reference>
<dbReference type="Proteomes" id="UP001217838">
    <property type="component" value="Unassembled WGS sequence"/>
</dbReference>
<evidence type="ECO:0000259" key="1">
    <source>
        <dbReference type="PROSITE" id="PS50883"/>
    </source>
</evidence>
<dbReference type="PROSITE" id="PS50883">
    <property type="entry name" value="EAL"/>
    <property type="match status" value="1"/>
</dbReference>
<dbReference type="PANTHER" id="PTHR33121">
    <property type="entry name" value="CYCLIC DI-GMP PHOSPHODIESTERASE PDEF"/>
    <property type="match status" value="1"/>
</dbReference>
<name>A0ABT5B2G2_9BACT</name>
<organism evidence="2 3">
    <name type="scientific">Nannocystis radixulma</name>
    <dbReference type="NCBI Taxonomy" id="2995305"/>
    <lineage>
        <taxon>Bacteria</taxon>
        <taxon>Pseudomonadati</taxon>
        <taxon>Myxococcota</taxon>
        <taxon>Polyangia</taxon>
        <taxon>Nannocystales</taxon>
        <taxon>Nannocystaceae</taxon>
        <taxon>Nannocystis</taxon>
    </lineage>
</organism>